<organism evidence="1 2">
    <name type="scientific">Amaricoccus macauensis</name>
    <dbReference type="NCBI Taxonomy" id="57001"/>
    <lineage>
        <taxon>Bacteria</taxon>
        <taxon>Pseudomonadati</taxon>
        <taxon>Pseudomonadota</taxon>
        <taxon>Alphaproteobacteria</taxon>
        <taxon>Rhodobacterales</taxon>
        <taxon>Paracoccaceae</taxon>
        <taxon>Amaricoccus</taxon>
    </lineage>
</organism>
<sequence>MSGERHRIEVDDAYVMAIGRAVFVFSVLEWNAAFCCDRLEPGYLRTVEQKKRTAGGIAGDLLAQIQGLPAKDPRHACRDAAVRFDELVEVRNALMHGRPGTAEGGKQRLFRDGDDWTIAEIEEAADQFAACSIELGDLLHGVLAP</sequence>
<keyword evidence="2" id="KW-1185">Reference proteome</keyword>
<dbReference type="Proteomes" id="UP000549457">
    <property type="component" value="Unassembled WGS sequence"/>
</dbReference>
<gene>
    <name evidence="1" type="ORF">HNP73_000316</name>
</gene>
<dbReference type="AlphaFoldDB" id="A0A840SI90"/>
<reference evidence="1 2" key="1">
    <citation type="submission" date="2020-08" db="EMBL/GenBank/DDBJ databases">
        <title>Genomic Encyclopedia of Type Strains, Phase IV (KMG-IV): sequencing the most valuable type-strain genomes for metagenomic binning, comparative biology and taxonomic classification.</title>
        <authorList>
            <person name="Goeker M."/>
        </authorList>
    </citation>
    <scope>NUCLEOTIDE SEQUENCE [LARGE SCALE GENOMIC DNA]</scope>
    <source>
        <strain evidence="1 2">DSM 101730</strain>
    </source>
</reference>
<evidence type="ECO:0000313" key="1">
    <source>
        <dbReference type="EMBL" id="MBB5220395.1"/>
    </source>
</evidence>
<name>A0A840SI90_9RHOB</name>
<proteinExistence type="predicted"/>
<comment type="caution">
    <text evidence="1">The sequence shown here is derived from an EMBL/GenBank/DDBJ whole genome shotgun (WGS) entry which is preliminary data.</text>
</comment>
<protein>
    <recommendedName>
        <fullName evidence="3">RiboL-PSP-HEPN domain-containing protein</fullName>
    </recommendedName>
</protein>
<dbReference type="EMBL" id="JACHFM010000001">
    <property type="protein sequence ID" value="MBB5220395.1"/>
    <property type="molecule type" value="Genomic_DNA"/>
</dbReference>
<evidence type="ECO:0008006" key="3">
    <source>
        <dbReference type="Google" id="ProtNLM"/>
    </source>
</evidence>
<accession>A0A840SI90</accession>
<evidence type="ECO:0000313" key="2">
    <source>
        <dbReference type="Proteomes" id="UP000549457"/>
    </source>
</evidence>
<dbReference type="RefSeq" id="WP_184146448.1">
    <property type="nucleotide sequence ID" value="NZ_JACHFM010000001.1"/>
</dbReference>